<feature type="compositionally biased region" description="Basic residues" evidence="10">
    <location>
        <begin position="175"/>
        <end position="188"/>
    </location>
</feature>
<feature type="region of interest" description="Disordered" evidence="10">
    <location>
        <begin position="163"/>
        <end position="188"/>
    </location>
</feature>
<comment type="subcellular location">
    <subcellularLocation>
        <location evidence="1">Nucleus</location>
    </subcellularLocation>
</comment>
<accession>A0A811JR06</accession>
<dbReference type="PANTHER" id="PTHR46174">
    <property type="entry name" value="CXXC-TYPE ZINC FINGER PROTEIN 1"/>
    <property type="match status" value="1"/>
</dbReference>
<evidence type="ECO:0000256" key="6">
    <source>
        <dbReference type="ARBA" id="ARBA00023125"/>
    </source>
</evidence>
<evidence type="ECO:0000256" key="4">
    <source>
        <dbReference type="ARBA" id="ARBA00022833"/>
    </source>
</evidence>
<keyword evidence="7" id="KW-0804">Transcription</keyword>
<evidence type="ECO:0000256" key="5">
    <source>
        <dbReference type="ARBA" id="ARBA00023015"/>
    </source>
</evidence>
<dbReference type="Pfam" id="PF12269">
    <property type="entry name" value="CpG_bind_C"/>
    <property type="match status" value="1"/>
</dbReference>
<keyword evidence="2" id="KW-0479">Metal-binding</keyword>
<keyword evidence="5" id="KW-0805">Transcription regulation</keyword>
<evidence type="ECO:0000256" key="1">
    <source>
        <dbReference type="ARBA" id="ARBA00004123"/>
    </source>
</evidence>
<evidence type="ECO:0000256" key="2">
    <source>
        <dbReference type="ARBA" id="ARBA00022723"/>
    </source>
</evidence>
<dbReference type="InterPro" id="IPR022056">
    <property type="entry name" value="CpG-bd_C"/>
</dbReference>
<dbReference type="GO" id="GO:0048188">
    <property type="term" value="C:Set1C/COMPASS complex"/>
    <property type="evidence" value="ECO:0007669"/>
    <property type="project" value="InterPro"/>
</dbReference>
<feature type="compositionally biased region" description="Polar residues" evidence="10">
    <location>
        <begin position="568"/>
        <end position="598"/>
    </location>
</feature>
<sequence>MSDSEAETKPDVFRCGDCINCFRSSNCEKCANCEKKIEPCLRRICVQAPDDKPVVNAGRVKSPKKKDRTPKTKKGLNKKGKITKTKKSVSKSPVKKLKREKVASVSSTFEVQTPECSFGIKLEPMASPLSSPVKSIDLSKTEVKTEPNENIDVKPAIKEEVAIQSDNSNQQGQVKQRKPHKPHKPHVWKTKEQRMALKLLKEKQEELEMRQCLGPGCVKYAMVNSKYCSEECGMALAKIRLCRVLPQRVADFYGEKPISEMEADLKIQQLTKKKAEIENGLSLADSYTKNLDLYLSVLSQGSTVVASSNTEEKEEDEVTFVSSDKNYPHCCFICGAEVSIKSLPKHIQKCFVKMEKQTTFGTKTRFSYNPNNILCETFDKATETFCKRLRIMCSDHYKDDIGSSMKVCGYPIIWSQTKSMEMKDMFGNLEAILSEGMCFTERKQCEKHYLWEQTAYAIIENDRMSLLLQLDEITEHYRRLAEVYRTRGDAATLLLNWREPGHGRQVDEDLKQQMDNQVERMIREYQRANDVKNGAVPKPHDPTKPRRGRPPGQRRTQPNVRVPLSPQRPFNVQVPQVRSSYPDSNLQPSTSAHQMSMNPSSSRQIPQPSRFVVRQPTQSEPRSFDKTYSRPPLRYGTVTRTVTSLPQRDVRRTVNNFTRTYEIRRDRSTSPKELSQSQVTVLEINPKKLERKLVIQPKILYDQEQQERSMNEDGLNGDGVRSYSTHEVRSYSNDGVRTYSNEVPQRYSNEAVRTYSNEGNETVRTYSNEAVRTYSNDVPQRYSNENVRSYSNDGVRTYSSEGTERYITEEVRSYSNDGVLPYSNEGDEVVRSYSNEDNDTVTTFNNEGDEAVITYSNEVVMTYSSEGNDAMITYSNEASEEAQACPDYDIESESIV</sequence>
<dbReference type="InterPro" id="IPR037869">
    <property type="entry name" value="Spp1/CFP1"/>
</dbReference>
<dbReference type="OrthoDB" id="419183at2759"/>
<keyword evidence="4" id="KW-0862">Zinc</keyword>
<feature type="compositionally biased region" description="Polar residues" evidence="10">
    <location>
        <begin position="164"/>
        <end position="174"/>
    </location>
</feature>
<name>A0A811JR06_9BILA</name>
<evidence type="ECO:0000256" key="7">
    <source>
        <dbReference type="ARBA" id="ARBA00023163"/>
    </source>
</evidence>
<feature type="domain" description="CpG binding protein C-terminal" evidence="11">
    <location>
        <begin position="237"/>
        <end position="493"/>
    </location>
</feature>
<feature type="compositionally biased region" description="Basic residues" evidence="10">
    <location>
        <begin position="61"/>
        <end position="99"/>
    </location>
</feature>
<evidence type="ECO:0000259" key="11">
    <source>
        <dbReference type="Pfam" id="PF12269"/>
    </source>
</evidence>
<evidence type="ECO:0000313" key="12">
    <source>
        <dbReference type="EMBL" id="CAD5205720.1"/>
    </source>
</evidence>
<reference evidence="12" key="1">
    <citation type="submission" date="2020-09" db="EMBL/GenBank/DDBJ databases">
        <authorList>
            <person name="Kikuchi T."/>
        </authorList>
    </citation>
    <scope>NUCLEOTIDE SEQUENCE</scope>
    <source>
        <strain evidence="12">SH1</strain>
    </source>
</reference>
<proteinExistence type="predicted"/>
<feature type="region of interest" description="Disordered" evidence="10">
    <location>
        <begin position="526"/>
        <end position="633"/>
    </location>
</feature>
<evidence type="ECO:0000256" key="9">
    <source>
        <dbReference type="ARBA" id="ARBA00023828"/>
    </source>
</evidence>
<keyword evidence="6" id="KW-0238">DNA-binding</keyword>
<evidence type="ECO:0000313" key="13">
    <source>
        <dbReference type="Proteomes" id="UP000614601"/>
    </source>
</evidence>
<feature type="region of interest" description="Disordered" evidence="10">
    <location>
        <begin position="54"/>
        <end position="102"/>
    </location>
</feature>
<comment type="caution">
    <text evidence="12">The sequence shown here is derived from an EMBL/GenBank/DDBJ whole genome shotgun (WGS) entry which is preliminary data.</text>
</comment>
<dbReference type="Proteomes" id="UP000614601">
    <property type="component" value="Unassembled WGS sequence"/>
</dbReference>
<dbReference type="EMBL" id="CAJFDH010000001">
    <property type="protein sequence ID" value="CAD5205720.1"/>
    <property type="molecule type" value="Genomic_DNA"/>
</dbReference>
<dbReference type="GO" id="GO:0045893">
    <property type="term" value="P:positive regulation of DNA-templated transcription"/>
    <property type="evidence" value="ECO:0007669"/>
    <property type="project" value="TreeGrafter"/>
</dbReference>
<dbReference type="EMBL" id="CAJFCW020000001">
    <property type="protein sequence ID" value="CAG9078863.1"/>
    <property type="molecule type" value="Genomic_DNA"/>
</dbReference>
<evidence type="ECO:0000256" key="3">
    <source>
        <dbReference type="ARBA" id="ARBA00022771"/>
    </source>
</evidence>
<keyword evidence="13" id="KW-1185">Reference proteome</keyword>
<keyword evidence="3" id="KW-0863">Zinc-finger</keyword>
<keyword evidence="8" id="KW-0539">Nucleus</keyword>
<dbReference type="GO" id="GO:0008270">
    <property type="term" value="F:zinc ion binding"/>
    <property type="evidence" value="ECO:0007669"/>
    <property type="project" value="UniProtKB-KW"/>
</dbReference>
<dbReference type="PANTHER" id="PTHR46174:SF1">
    <property type="entry name" value="CXXC-TYPE ZINC FINGER PROTEIN 1"/>
    <property type="match status" value="1"/>
</dbReference>
<evidence type="ECO:0000256" key="8">
    <source>
        <dbReference type="ARBA" id="ARBA00023242"/>
    </source>
</evidence>
<feature type="compositionally biased region" description="Low complexity" evidence="10">
    <location>
        <begin position="599"/>
        <end position="610"/>
    </location>
</feature>
<organism evidence="12 13">
    <name type="scientific">Bursaphelenchus okinawaensis</name>
    <dbReference type="NCBI Taxonomy" id="465554"/>
    <lineage>
        <taxon>Eukaryota</taxon>
        <taxon>Metazoa</taxon>
        <taxon>Ecdysozoa</taxon>
        <taxon>Nematoda</taxon>
        <taxon>Chromadorea</taxon>
        <taxon>Rhabditida</taxon>
        <taxon>Tylenchina</taxon>
        <taxon>Tylenchomorpha</taxon>
        <taxon>Aphelenchoidea</taxon>
        <taxon>Aphelenchoididae</taxon>
        <taxon>Bursaphelenchus</taxon>
    </lineage>
</organism>
<protein>
    <recommendedName>
        <fullName evidence="9">CXXC-type zinc finger protein 1</fullName>
    </recommendedName>
</protein>
<dbReference type="GO" id="GO:0003677">
    <property type="term" value="F:DNA binding"/>
    <property type="evidence" value="ECO:0007669"/>
    <property type="project" value="UniProtKB-KW"/>
</dbReference>
<gene>
    <name evidence="12" type="ORF">BOKJ2_LOCUS404</name>
</gene>
<evidence type="ECO:0000256" key="10">
    <source>
        <dbReference type="SAM" id="MobiDB-lite"/>
    </source>
</evidence>
<dbReference type="AlphaFoldDB" id="A0A811JR06"/>
<dbReference type="Proteomes" id="UP000783686">
    <property type="component" value="Unassembled WGS sequence"/>
</dbReference>